<feature type="region of interest" description="Disordered" evidence="2">
    <location>
        <begin position="2677"/>
        <end position="2723"/>
    </location>
</feature>
<feature type="coiled-coil region" evidence="1">
    <location>
        <begin position="1843"/>
        <end position="1877"/>
    </location>
</feature>
<accession>A0ABQ8YH90</accession>
<name>A0ABQ8YH90_9EUKA</name>
<feature type="compositionally biased region" description="Basic residues" evidence="2">
    <location>
        <begin position="2685"/>
        <end position="2702"/>
    </location>
</feature>
<feature type="compositionally biased region" description="Basic and acidic residues" evidence="2">
    <location>
        <begin position="1591"/>
        <end position="1612"/>
    </location>
</feature>
<dbReference type="InterPro" id="IPR016024">
    <property type="entry name" value="ARM-type_fold"/>
</dbReference>
<feature type="domain" description="U3 small nucleolar RNA-associated protein 20" evidence="4">
    <location>
        <begin position="1905"/>
        <end position="2005"/>
    </location>
</feature>
<dbReference type="Gene3D" id="1.25.10.10">
    <property type="entry name" value="Leucine-rich Repeat Variant"/>
    <property type="match status" value="2"/>
</dbReference>
<feature type="compositionally biased region" description="Basic and acidic residues" evidence="2">
    <location>
        <begin position="2020"/>
        <end position="2042"/>
    </location>
</feature>
<evidence type="ECO:0000313" key="6">
    <source>
        <dbReference type="EMBL" id="KAJ6243968.1"/>
    </source>
</evidence>
<feature type="region of interest" description="Disordered" evidence="2">
    <location>
        <begin position="392"/>
        <end position="412"/>
    </location>
</feature>
<dbReference type="PANTHER" id="PTHR17695:SF11">
    <property type="entry name" value="SMALL SUBUNIT PROCESSOME COMPONENT 20 HOMOLOG"/>
    <property type="match status" value="1"/>
</dbReference>
<feature type="compositionally biased region" description="Acidic residues" evidence="2">
    <location>
        <begin position="565"/>
        <end position="579"/>
    </location>
</feature>
<organism evidence="6 7">
    <name type="scientific">Anaeramoeba flamelloides</name>
    <dbReference type="NCBI Taxonomy" id="1746091"/>
    <lineage>
        <taxon>Eukaryota</taxon>
        <taxon>Metamonada</taxon>
        <taxon>Anaeramoebidae</taxon>
        <taxon>Anaeramoeba</taxon>
    </lineage>
</organism>
<dbReference type="Pfam" id="PF20416">
    <property type="entry name" value="UTP20"/>
    <property type="match status" value="2"/>
</dbReference>
<feature type="compositionally biased region" description="Acidic residues" evidence="2">
    <location>
        <begin position="393"/>
        <end position="403"/>
    </location>
</feature>
<evidence type="ECO:0000259" key="3">
    <source>
        <dbReference type="Pfam" id="PF07539"/>
    </source>
</evidence>
<feature type="region of interest" description="Disordered" evidence="2">
    <location>
        <begin position="1591"/>
        <end position="1619"/>
    </location>
</feature>
<comment type="caution">
    <text evidence="6">The sequence shown here is derived from an EMBL/GenBank/DDBJ whole genome shotgun (WGS) entry which is preliminary data.</text>
</comment>
<dbReference type="Pfam" id="PF07539">
    <property type="entry name" value="UTP20_N"/>
    <property type="match status" value="2"/>
</dbReference>
<dbReference type="Pfam" id="PF23099">
    <property type="entry name" value="UTP20_C"/>
    <property type="match status" value="1"/>
</dbReference>
<dbReference type="Proteomes" id="UP001150062">
    <property type="component" value="Unassembled WGS sequence"/>
</dbReference>
<feature type="domain" description="U3 small nucleolar RNA-associated protein 20" evidence="4">
    <location>
        <begin position="2086"/>
        <end position="2199"/>
    </location>
</feature>
<evidence type="ECO:0000313" key="7">
    <source>
        <dbReference type="Proteomes" id="UP001150062"/>
    </source>
</evidence>
<dbReference type="InterPro" id="IPR057525">
    <property type="entry name" value="UTP20_C"/>
</dbReference>
<keyword evidence="1" id="KW-0175">Coiled coil</keyword>
<feature type="region of interest" description="Disordered" evidence="2">
    <location>
        <begin position="2018"/>
        <end position="2067"/>
    </location>
</feature>
<feature type="region of interest" description="Disordered" evidence="2">
    <location>
        <begin position="561"/>
        <end position="591"/>
    </location>
</feature>
<dbReference type="EMBL" id="JAOAOG010000167">
    <property type="protein sequence ID" value="KAJ6243968.1"/>
    <property type="molecule type" value="Genomic_DNA"/>
</dbReference>
<feature type="domain" description="U3 small nucleolar RNA-associated protein 20 C-terminal" evidence="5">
    <location>
        <begin position="2735"/>
        <end position="2979"/>
    </location>
</feature>
<dbReference type="PANTHER" id="PTHR17695">
    <property type="entry name" value="SMALL SUBUNIT PROCESSOME COMPONENT 20 HOMOLOG"/>
    <property type="match status" value="1"/>
</dbReference>
<protein>
    <submittedName>
        <fullName evidence="6">Uncharacterized protein</fullName>
    </submittedName>
</protein>
<evidence type="ECO:0000259" key="4">
    <source>
        <dbReference type="Pfam" id="PF20416"/>
    </source>
</evidence>
<proteinExistence type="predicted"/>
<feature type="compositionally biased region" description="Basic and acidic residues" evidence="2">
    <location>
        <begin position="2052"/>
        <end position="2067"/>
    </location>
</feature>
<feature type="domain" description="U3 small nucleolar RNA-associated protein 20 N-terminal" evidence="3">
    <location>
        <begin position="999"/>
        <end position="1087"/>
    </location>
</feature>
<dbReference type="InterPro" id="IPR052575">
    <property type="entry name" value="SSU_processome_comp_20"/>
</dbReference>
<reference evidence="6" key="1">
    <citation type="submission" date="2022-08" db="EMBL/GenBank/DDBJ databases">
        <title>Novel sulfate-reducing endosymbionts in the free-living metamonad Anaeramoeba.</title>
        <authorList>
            <person name="Jerlstrom-Hultqvist J."/>
            <person name="Cepicka I."/>
            <person name="Gallot-Lavallee L."/>
            <person name="Salas-Leiva D."/>
            <person name="Curtis B.A."/>
            <person name="Zahonova K."/>
            <person name="Pipaliya S."/>
            <person name="Dacks J."/>
            <person name="Roger A.J."/>
        </authorList>
    </citation>
    <scope>NUCLEOTIDE SEQUENCE</scope>
    <source>
        <strain evidence="6">Schooner1</strain>
    </source>
</reference>
<keyword evidence="7" id="KW-1185">Reference proteome</keyword>
<dbReference type="SUPFAM" id="SSF48371">
    <property type="entry name" value="ARM repeat"/>
    <property type="match status" value="3"/>
</dbReference>
<feature type="domain" description="U3 small nucleolar RNA-associated protein 20 N-terminal" evidence="3">
    <location>
        <begin position="1133"/>
        <end position="1569"/>
    </location>
</feature>
<evidence type="ECO:0000259" key="5">
    <source>
        <dbReference type="Pfam" id="PF23099"/>
    </source>
</evidence>
<dbReference type="InterPro" id="IPR011989">
    <property type="entry name" value="ARM-like"/>
</dbReference>
<dbReference type="InterPro" id="IPR011430">
    <property type="entry name" value="UTP20_N"/>
</dbReference>
<evidence type="ECO:0000256" key="2">
    <source>
        <dbReference type="SAM" id="MobiDB-lite"/>
    </source>
</evidence>
<feature type="compositionally biased region" description="Acidic residues" evidence="2">
    <location>
        <begin position="2706"/>
        <end position="2720"/>
    </location>
</feature>
<sequence length="3007" mass="358519">MDDPKAKQQIITPDGQAKFKFLRFSEKLERVDIDVTQKTHLVSLEPVKGTGSFFNERLQDLKTINYTKEYRDLYYSLSGLVPTLSHILLHKPKIVSILIKKLSKDSRNSLKENLSLIECLARDLGSDLYSEFNRLYRAIFQQLDKQSTQNMEAIFSTLMLLFKHMSEPLLKNWNKLYRKALPYLGDRKPFIREYMSKCLRFLLRKLKGDQLTNAIKFIFEVSVSKRSLELNTGLSFLFSSAVKGVKRQLHSCYSRLLPIVIQSLRYQFLPRVLEKCISKENFLDIETRFKIVRSSFRIIIRHVTPKEAEKIIKFFWDEVDYILNSQISNMKKLKVTKDNFLKHLNSLLFIINDWFDFRTGFLINDLSGIFELLTKLFSPTKNLLDLSTNLEKMDEENEEEDEKEKEKEKDSSINMISESSLDLLVTLIKVYEKRDEVEKHHTELNQIFKLLFTNGDTEQVTRFIRGICNWEHYSEYILPFVVEFCATRLNKNDKWELVYFLYEIASEKPEVLSSKNKKEIWDQLLKDLLGLLKDNFIIIKKEINDDQKKAKLIEIEKAKQKEQEQEQEQENENENENENETEKENEQEIEIEEEDEEVMIEKFKKKKYGKYFNLESKIWVLIKLLKLIEIESRNVITILLNINLQLINFFLKTIKNLDDLEEEESQIKNNRLIIIGECLYLFSKNYQKMKNYFSKKKKKNFYKQVIQHLLMDHSDLPEILAATDHFLEWNLTSKDIDKETIFSIINTLSKGLLSNSNKLRVSILKNMVTFEKILMELDQMNYKSTVFQTCLEVEEIPNNIQEERKKILRLNNIINDLEYKRIPKYILPIICRYTIGLYHVRFSILWPVAIELIENLVKIDFKIFWEVAIQQVNKSLEQKIIDQQLRQEKRIEERLLNKENTKFKNRKNKNKSQFDKNNYFYKERLLYSSLNLFERLYHKAIQRDKNFIDYQNYFRLLIKSLEQKNFLEKIQNSHNKELVEIFLQIIHSREYNNKNKKKIVQQKMKFLLDFFSKFTSLQNLHKKEEIQYILINLLKHSDSKIQLGALKCLSLFPSNKVIKYYNVLENFIKPEAYKDQILKFNINYNFDQTKTKNTRRIDDDIKIKNKSKSNNDDDDDDGDNDNNLHKQYSYTFLLKEDRKEILPLIVRVLYPKLFSGKGKHLKKNDISTRRSSILSYFIGLDKTEIGILIDLLTKPFQRIESYDQLDDYLNSRIMVNSSTEKGFLLMLEHLIKYLGKLLSKSMPRILMLICFILKKGINEQDQEVRSYCIKRICQIIERFPNFDFHTHFFPNFFEISKQLFENIKNGSQELQNSLIFLLTLTRSEKLSKVLFIKDFLINNLISCFTSEYSTKVVIKCCLEIFNRIVSYAGYDEEIAVFFKQYNIYDKFLNSLIIVMKRDNNRTLIQGLTESKNFKQKNKFRKKHSSFSVIAQKELFLLYKLSNYIENAGQAKIFIELISPFFDFKIKSSIKIRNQMISIFYNMLKLIENPIKYLNLISTFFYLLRTKNERDQCLEMFKTFSKKLDALNLKINFLNHYKILNLMNSFKKKSVKKEINIDHRIKGYTTLQDYINNNMESFENYLQNEEKNLKKSNDMKTENNKDIDIEDNDHNNNDDDDEDDDEKYLKNLQIEQLKPFIYTIIYDFFFIHDNTVKELAYNTLQLIIKVSTQEYIKILKGFINRGITSNNVGIKKFSIQLLQSFGYVKFDDQYLYPELNKILKYEKNFFKNISDINLKNRLDSIKKFKYIYIKYFESNLNINLYIKIFTGLLSLRPSKNDKTNKYQAIVKETIKTLGKLSVKMSWKDYFEYLSNFIWQIKKNKERLDLRNHYIQIVTIILENFHFNLHDKNNNNNNSKKRIENENENENASKNKLMKYNEKIDQGEILYSFENRILPIIFDLLTEGQTFEIVFSQISVCVVKILLFFPKHKLNEQLSKIITILAAGLVKKNQNHRDSYRKSLNDLIKLLGADYFLFFVGELQSNLKEGYQVHVLGYTINSLLNALIGKYLYDKKHLIEGNNEMEMEKKEEEKEGKSEDKSEGKENIEEINEDEKEKDEKGKEKDTKTEIEMGMEIEKQEKKNKNKIKVLIKNGELDYCIPLLMKVFINDMFGEVAKERRISKITNSMKETKYCTSYHSLELICSVINFENTILNIIEPLHGVLNKHPNIKTTNKLIRAFKSISSGLLINNSMKIDDLCTFCYNKLNEYYIIEFPYKYRNNTDNDNDDDDKMGKNKNKNGGEDDDIEANLTKEIRKEMKKDILIDMEPRKKRMIEKKKEYYLQNVHIISEFSLQLLNKFLKNKIVIDLEDDESLQMIDPFIKLLIQGLKSKYDQLKINCLKTLITLTRYSKNIPSFLTELEYIQRNILGIIVKNSGTRGSLGQYSLKLFVKIILTFKQINLDNTQLNILLNFAKTDLDDPEHINSTFNLLDSILTLKKISPILYDIIDKIFELLVKNNLDNIKQRCLKFLSKFLNNFPIGKNRLKYHLHFLIQNLNYPMEFGRESILELMGLLIESWPIERLDTFTEFLFVPLVLQMVNDQSTVVRKMCAIIIKQIIERVDFNRRKNLMTILMNWFQNSNKILVRRTAAQTVGLFIEQLSKKNFHTFLDSCWKELTQCLYGLMKRKKNLANNNKRRRKNNFKDNETKKHEWELLYYLLNTIEKILKEFPIIFESDLIDNKEKRRKERQERKKKKKKKIQEKKKNKKKNKEEEEEEEEEGEEEKEESEVNKKQYNYQIGRLLQTIQKLLLYEHHWVRLQVDRLFGTYFAYVKKNLDQNKVVKSNYLNQNENTIYNLFKNFCSQLMNKTVEDKITEQITKNILFLIIYEKSHNNDASINWVIKRLSFLSRNADISIQRPIFQLFALLIKNFFDNNEIEQHLSSIIIPIFRTINRLSRDRKHKKFYQKNLIQEHVQFCRQILDILKESVGTISYLKTFEEIKANFFNKKKYKKSQMAIEAVVNPEKTKLRNYKKMVKQREKKKRRIDMFRNDRGSLPIMASKDKSKQIKSFKKLK</sequence>
<dbReference type="InterPro" id="IPR046523">
    <property type="entry name" value="UTP20_dom"/>
</dbReference>
<feature type="region of interest" description="Disordered" evidence="2">
    <location>
        <begin position="2218"/>
        <end position="2242"/>
    </location>
</feature>
<gene>
    <name evidence="6" type="ORF">M0813_21759</name>
</gene>
<evidence type="ECO:0000256" key="1">
    <source>
        <dbReference type="SAM" id="Coils"/>
    </source>
</evidence>